<protein>
    <submittedName>
        <fullName evidence="1">Uncharacterized protein</fullName>
    </submittedName>
</protein>
<comment type="caution">
    <text evidence="1">The sequence shown here is derived from an EMBL/GenBank/DDBJ whole genome shotgun (WGS) entry which is preliminary data.</text>
</comment>
<gene>
    <name evidence="1" type="ORF">L6452_17835</name>
</gene>
<organism evidence="1 2">
    <name type="scientific">Arctium lappa</name>
    <name type="common">Greater burdock</name>
    <name type="synonym">Lappa major</name>
    <dbReference type="NCBI Taxonomy" id="4217"/>
    <lineage>
        <taxon>Eukaryota</taxon>
        <taxon>Viridiplantae</taxon>
        <taxon>Streptophyta</taxon>
        <taxon>Embryophyta</taxon>
        <taxon>Tracheophyta</taxon>
        <taxon>Spermatophyta</taxon>
        <taxon>Magnoliopsida</taxon>
        <taxon>eudicotyledons</taxon>
        <taxon>Gunneridae</taxon>
        <taxon>Pentapetalae</taxon>
        <taxon>asterids</taxon>
        <taxon>campanulids</taxon>
        <taxon>Asterales</taxon>
        <taxon>Asteraceae</taxon>
        <taxon>Carduoideae</taxon>
        <taxon>Cardueae</taxon>
        <taxon>Arctiinae</taxon>
        <taxon>Arctium</taxon>
    </lineage>
</organism>
<reference evidence="1 2" key="2">
    <citation type="journal article" date="2022" name="Mol. Ecol. Resour.">
        <title>The genomes of chicory, endive, great burdock and yacon provide insights into Asteraceae paleo-polyploidization history and plant inulin production.</title>
        <authorList>
            <person name="Fan W."/>
            <person name="Wang S."/>
            <person name="Wang H."/>
            <person name="Wang A."/>
            <person name="Jiang F."/>
            <person name="Liu H."/>
            <person name="Zhao H."/>
            <person name="Xu D."/>
            <person name="Zhang Y."/>
        </authorList>
    </citation>
    <scope>NUCLEOTIDE SEQUENCE [LARGE SCALE GENOMIC DNA]</scope>
    <source>
        <strain evidence="2">cv. Niubang</strain>
    </source>
</reference>
<dbReference type="EMBL" id="CM042051">
    <property type="protein sequence ID" value="KAI3729183.1"/>
    <property type="molecule type" value="Genomic_DNA"/>
</dbReference>
<reference evidence="2" key="1">
    <citation type="journal article" date="2022" name="Mol. Ecol. Resour.">
        <title>The genomes of chicory, endive, great burdock and yacon provide insights into Asteraceae palaeo-polyploidization history and plant inulin production.</title>
        <authorList>
            <person name="Fan W."/>
            <person name="Wang S."/>
            <person name="Wang H."/>
            <person name="Wang A."/>
            <person name="Jiang F."/>
            <person name="Liu H."/>
            <person name="Zhao H."/>
            <person name="Xu D."/>
            <person name="Zhang Y."/>
        </authorList>
    </citation>
    <scope>NUCLEOTIDE SEQUENCE [LARGE SCALE GENOMIC DNA]</scope>
    <source>
        <strain evidence="2">cv. Niubang</strain>
    </source>
</reference>
<evidence type="ECO:0000313" key="2">
    <source>
        <dbReference type="Proteomes" id="UP001055879"/>
    </source>
</evidence>
<evidence type="ECO:0000313" key="1">
    <source>
        <dbReference type="EMBL" id="KAI3729183.1"/>
    </source>
</evidence>
<sequence>MNTAFSTFTNTIEDPVLLDEDDSDDFPVINHANEDHQLQRVRNRNKEDHGSSTQSTKVVVLGTDATMSSQAEREKVIC</sequence>
<dbReference type="Proteomes" id="UP001055879">
    <property type="component" value="Linkage Group LG05"/>
</dbReference>
<accession>A0ACB9C4R6</accession>
<proteinExistence type="predicted"/>
<keyword evidence="2" id="KW-1185">Reference proteome</keyword>
<name>A0ACB9C4R6_ARCLA</name>